<dbReference type="Proteomes" id="UP000067626">
    <property type="component" value="Chromosome"/>
</dbReference>
<feature type="transmembrane region" description="Helical" evidence="1">
    <location>
        <begin position="137"/>
        <end position="154"/>
    </location>
</feature>
<feature type="transmembrane region" description="Helical" evidence="1">
    <location>
        <begin position="54"/>
        <end position="75"/>
    </location>
</feature>
<evidence type="ECO:0000313" key="2">
    <source>
        <dbReference type="EMBL" id="AKT39601.1"/>
    </source>
</evidence>
<dbReference type="PROSITE" id="PS51257">
    <property type="entry name" value="PROKAR_LIPOPROTEIN"/>
    <property type="match status" value="1"/>
</dbReference>
<keyword evidence="1" id="KW-0472">Membrane</keyword>
<keyword evidence="1" id="KW-0812">Transmembrane</keyword>
<evidence type="ECO:0000256" key="1">
    <source>
        <dbReference type="SAM" id="Phobius"/>
    </source>
</evidence>
<sequence length="235" mass="24651">MAIPRNTDRTLRSFAFLLLIVGLSLALACVVSNSGPHPSFRELHLASSRVFNELLASGLTVGVSLLMVSPIAFLVHRYIDVPQRRAEDSRDDTVPTRRAGRGDEHLAIDFGVAAAGGIVGAGVLAGWFPDWFGEEGTLAQALCFVLPLALLAGLRQGHTWGARALFAVAFAVVGLGCLPATEVYLGVRPDPVLTAEFLLPVAIGGLPGGLLVLLVRWWLERGGGAARSAGPSAGP</sequence>
<dbReference type="RefSeq" id="WP_050431660.1">
    <property type="nucleotide sequence ID" value="NZ_CP012159.1"/>
</dbReference>
<reference evidence="2 3" key="1">
    <citation type="submission" date="2015-07" db="EMBL/GenBank/DDBJ databases">
        <title>Genome analysis of myxobacterium Chondromyces crocatus Cm c5 reveals a high potential for natural compound synthesis and the genetic basis for the loss of fruiting body formation.</title>
        <authorList>
            <person name="Zaburannyi N."/>
            <person name="Bunk B."/>
            <person name="Maier J."/>
            <person name="Overmann J."/>
            <person name="Mueller R."/>
        </authorList>
    </citation>
    <scope>NUCLEOTIDE SEQUENCE [LARGE SCALE GENOMIC DNA]</scope>
    <source>
        <strain evidence="2 3">Cm c5</strain>
    </source>
</reference>
<feature type="transmembrane region" description="Helical" evidence="1">
    <location>
        <begin position="197"/>
        <end position="219"/>
    </location>
</feature>
<dbReference type="AlphaFoldDB" id="A0A0K1EFG1"/>
<gene>
    <name evidence="2" type="ORF">CMC5_037500</name>
</gene>
<accession>A0A0K1EFG1</accession>
<protein>
    <submittedName>
        <fullName evidence="2">Uncharacterized protein</fullName>
    </submittedName>
</protein>
<keyword evidence="3" id="KW-1185">Reference proteome</keyword>
<evidence type="ECO:0000313" key="3">
    <source>
        <dbReference type="Proteomes" id="UP000067626"/>
    </source>
</evidence>
<name>A0A0K1EFG1_CHOCO</name>
<dbReference type="STRING" id="52.CMC5_037500"/>
<keyword evidence="1" id="KW-1133">Transmembrane helix</keyword>
<feature type="transmembrane region" description="Helical" evidence="1">
    <location>
        <begin position="106"/>
        <end position="125"/>
    </location>
</feature>
<dbReference type="EMBL" id="CP012159">
    <property type="protein sequence ID" value="AKT39601.1"/>
    <property type="molecule type" value="Genomic_DNA"/>
</dbReference>
<dbReference type="KEGG" id="ccro:CMC5_037500"/>
<organism evidence="2 3">
    <name type="scientific">Chondromyces crocatus</name>
    <dbReference type="NCBI Taxonomy" id="52"/>
    <lineage>
        <taxon>Bacteria</taxon>
        <taxon>Pseudomonadati</taxon>
        <taxon>Myxococcota</taxon>
        <taxon>Polyangia</taxon>
        <taxon>Polyangiales</taxon>
        <taxon>Polyangiaceae</taxon>
        <taxon>Chondromyces</taxon>
    </lineage>
</organism>
<feature type="transmembrane region" description="Helical" evidence="1">
    <location>
        <begin position="166"/>
        <end position="185"/>
    </location>
</feature>
<proteinExistence type="predicted"/>